<gene>
    <name evidence="2" type="ORF">BDN70DRAFT_933241</name>
</gene>
<dbReference type="Proteomes" id="UP000807469">
    <property type="component" value="Unassembled WGS sequence"/>
</dbReference>
<protein>
    <submittedName>
        <fullName evidence="2">Uncharacterized protein</fullName>
    </submittedName>
</protein>
<organism evidence="2 3">
    <name type="scientific">Pholiota conissans</name>
    <dbReference type="NCBI Taxonomy" id="109636"/>
    <lineage>
        <taxon>Eukaryota</taxon>
        <taxon>Fungi</taxon>
        <taxon>Dikarya</taxon>
        <taxon>Basidiomycota</taxon>
        <taxon>Agaricomycotina</taxon>
        <taxon>Agaricomycetes</taxon>
        <taxon>Agaricomycetidae</taxon>
        <taxon>Agaricales</taxon>
        <taxon>Agaricineae</taxon>
        <taxon>Strophariaceae</taxon>
        <taxon>Pholiota</taxon>
    </lineage>
</organism>
<feature type="compositionally biased region" description="Basic and acidic residues" evidence="1">
    <location>
        <begin position="8"/>
        <end position="19"/>
    </location>
</feature>
<evidence type="ECO:0000313" key="3">
    <source>
        <dbReference type="Proteomes" id="UP000807469"/>
    </source>
</evidence>
<dbReference type="EMBL" id="MU155230">
    <property type="protein sequence ID" value="KAF9478629.1"/>
    <property type="molecule type" value="Genomic_DNA"/>
</dbReference>
<dbReference type="OrthoDB" id="3358973at2759"/>
<feature type="compositionally biased region" description="Pro residues" evidence="1">
    <location>
        <begin position="215"/>
        <end position="236"/>
    </location>
</feature>
<name>A0A9P6CZT4_9AGAR</name>
<feature type="compositionally biased region" description="Low complexity" evidence="1">
    <location>
        <begin position="84"/>
        <end position="96"/>
    </location>
</feature>
<evidence type="ECO:0000256" key="1">
    <source>
        <dbReference type="SAM" id="MobiDB-lite"/>
    </source>
</evidence>
<dbReference type="AlphaFoldDB" id="A0A9P6CZT4"/>
<feature type="compositionally biased region" description="Polar residues" evidence="1">
    <location>
        <begin position="194"/>
        <end position="213"/>
    </location>
</feature>
<reference evidence="2" key="1">
    <citation type="submission" date="2020-11" db="EMBL/GenBank/DDBJ databases">
        <authorList>
            <consortium name="DOE Joint Genome Institute"/>
            <person name="Ahrendt S."/>
            <person name="Riley R."/>
            <person name="Andreopoulos W."/>
            <person name="Labutti K."/>
            <person name="Pangilinan J."/>
            <person name="Ruiz-Duenas F.J."/>
            <person name="Barrasa J.M."/>
            <person name="Sanchez-Garcia M."/>
            <person name="Camarero S."/>
            <person name="Miyauchi S."/>
            <person name="Serrano A."/>
            <person name="Linde D."/>
            <person name="Babiker R."/>
            <person name="Drula E."/>
            <person name="Ayuso-Fernandez I."/>
            <person name="Pacheco R."/>
            <person name="Padilla G."/>
            <person name="Ferreira P."/>
            <person name="Barriuso J."/>
            <person name="Kellner H."/>
            <person name="Castanera R."/>
            <person name="Alfaro M."/>
            <person name="Ramirez L."/>
            <person name="Pisabarro A.G."/>
            <person name="Kuo A."/>
            <person name="Tritt A."/>
            <person name="Lipzen A."/>
            <person name="He G."/>
            <person name="Yan M."/>
            <person name="Ng V."/>
            <person name="Cullen D."/>
            <person name="Martin F."/>
            <person name="Rosso M.-N."/>
            <person name="Henrissat B."/>
            <person name="Hibbett D."/>
            <person name="Martinez A.T."/>
            <person name="Grigoriev I.V."/>
        </authorList>
    </citation>
    <scope>NUCLEOTIDE SEQUENCE</scope>
    <source>
        <strain evidence="2">CIRM-BRFM 674</strain>
    </source>
</reference>
<sequence length="309" mass="33467">MASSTEDDIGRPHFVRFDDDYTPTQASSKGKERQTSPSPAPSDEPDTVAYPPTTENAEETRRVEENLRRWEIAERQRRKAARGSSTSTASASLVSDVSRRASLLWSGRKSRGASLGGVGTHTALQSTDNVDTLPLTHINNSPTPSPTHSSFDEAGSSTNNPFAAPADSLTSPFADSQKIDPIRLHPNPAKRAPTPTSNNNTLQHSRSLSNSTAQSPPPPPQPLGLPPPRTPPPIIPSPSDSTPSLDDRDKETKEVRWWHDWLCGCGEGPDRGGRTNKSLRIEIQDGNICLFAVDFLTPRGHYQLASPAS</sequence>
<feature type="compositionally biased region" description="Basic and acidic residues" evidence="1">
    <location>
        <begin position="58"/>
        <end position="75"/>
    </location>
</feature>
<keyword evidence="3" id="KW-1185">Reference proteome</keyword>
<evidence type="ECO:0000313" key="2">
    <source>
        <dbReference type="EMBL" id="KAF9478629.1"/>
    </source>
</evidence>
<accession>A0A9P6CZT4</accession>
<proteinExistence type="predicted"/>
<comment type="caution">
    <text evidence="2">The sequence shown here is derived from an EMBL/GenBank/DDBJ whole genome shotgun (WGS) entry which is preliminary data.</text>
</comment>
<feature type="region of interest" description="Disordered" evidence="1">
    <location>
        <begin position="1"/>
        <end position="251"/>
    </location>
</feature>